<evidence type="ECO:0000313" key="8">
    <source>
        <dbReference type="Proteomes" id="UP001153636"/>
    </source>
</evidence>
<name>A0A9P0GB59_9CUCU</name>
<dbReference type="GO" id="GO:0030837">
    <property type="term" value="P:negative regulation of actin filament polymerization"/>
    <property type="evidence" value="ECO:0007669"/>
    <property type="project" value="InterPro"/>
</dbReference>
<dbReference type="PROSITE" id="PS50297">
    <property type="entry name" value="ANK_REP_REGION"/>
    <property type="match status" value="2"/>
</dbReference>
<dbReference type="PROSITE" id="PS50088">
    <property type="entry name" value="ANK_REPEAT"/>
    <property type="match status" value="2"/>
</dbReference>
<feature type="region of interest" description="Disordered" evidence="6">
    <location>
        <begin position="942"/>
        <end position="981"/>
    </location>
</feature>
<dbReference type="AlphaFoldDB" id="A0A9P0GB59"/>
<evidence type="ECO:0000256" key="1">
    <source>
        <dbReference type="ARBA" id="ARBA00022737"/>
    </source>
</evidence>
<evidence type="ECO:0000256" key="5">
    <source>
        <dbReference type="SAM" id="Coils"/>
    </source>
</evidence>
<dbReference type="Pfam" id="PF13637">
    <property type="entry name" value="Ank_4"/>
    <property type="match status" value="1"/>
</dbReference>
<dbReference type="PANTHER" id="PTHR24168:SF21">
    <property type="entry name" value="KANK, ISOFORM D"/>
    <property type="match status" value="1"/>
</dbReference>
<feature type="region of interest" description="Disordered" evidence="6">
    <location>
        <begin position="154"/>
        <end position="177"/>
    </location>
</feature>
<evidence type="ECO:0000256" key="2">
    <source>
        <dbReference type="ARBA" id="ARBA00023043"/>
    </source>
</evidence>
<keyword evidence="1" id="KW-0677">Repeat</keyword>
<gene>
    <name evidence="7" type="ORF">PSYICH_LOCUS4175</name>
</gene>
<feature type="compositionally biased region" description="Basic residues" evidence="6">
    <location>
        <begin position="943"/>
        <end position="954"/>
    </location>
</feature>
<feature type="coiled-coil region" evidence="5">
    <location>
        <begin position="195"/>
        <end position="246"/>
    </location>
</feature>
<evidence type="ECO:0000313" key="7">
    <source>
        <dbReference type="EMBL" id="CAH1103505.1"/>
    </source>
</evidence>
<dbReference type="SUPFAM" id="SSF48403">
    <property type="entry name" value="Ankyrin repeat"/>
    <property type="match status" value="1"/>
</dbReference>
<dbReference type="FunFam" id="1.25.40.20:FF:000243">
    <property type="entry name" value="Uncharacterized protein, isoform D"/>
    <property type="match status" value="1"/>
</dbReference>
<sequence>MHLSMSYQNCSPNIKETNENGYSWYECNCCPYGYHIDLDFVRYCESISKETDNRTGSIQRRKDRRRQRQSMEVLLGLTPPVIAAIEQSYKTIQEQNSPSPKLSKTTKTSTTTTKFPFLADGFDDAVSDFERTLQRSKNKLSNNLPDVTAVSENARRVPSASGGTMTVLPSAHDGPRRHDFDGAGFELTGMGPMALQNIREQMALSLERTKQLEDQVKLVPELKDQVNFLKEENRRLHIRLKNEETNKLNLINGNYVQPQYNRQRSLSFTTVNNIETSMKKESSPPPPPPRKDFGVMCGVLTRNIGVGHQSPHTKSVSTGTVDNEFTDKWYQEKIKFMNNQNILSIQKITSSKNTQTTFQRGRRDVGIQFKFEKPVCPKSNTYTQTDNKTLSDKAVLATSRVADVSIQKCVECYSVGSSDDTVSDIICDKCNALKRSVGVGPESNEDSHTSPISLACLTSRSKSFNMGEDRLNLVTRTRTIASQYEPNSINRTCQVDLRKPSSTKSCQFEPKKSEKTTQSEKYTISRHTDTQDLIVIKKHVGCEAKEQKPDGVDKGCNTVDVAETMTVCTKCERDKDDVKELLKKDDGSPTPSRIPRPQIPTTPVEIRKFRRQDTYTKVYSPTEKTPPSQTRLSGLDLSPKVISNETTPLDKVKTNLKLGEPISYAQNGVNSTAPITKVQIQEITLPTSESTIFQNRKKVVPSKEMQGAMKVLNDSLMKNQSKKLPNHSAINIVQTEWFKISSLVTANPLDVEDYLDALEDMSSLLLEYVVNMSDSSGNTAMHYAVSHGNFDVVSILLDSKVCDINKQNKAGYTSVMLVSLAEVRSQTHANVVRRLFQLADVNIRAKKHGQTALMLAVSHGRLDMVKMLLEAGADINIQDEDGSTALMCAAEHGHIEIVKHFLCQPDCESTIIDVDGSTALKIAMEAGHRHIGVLLYAHERNHQKSHNSKMKKSKSISSPKTPSSPLAVRSSHRALTDPKSK</sequence>
<accession>A0A9P0GB59</accession>
<dbReference type="InterPro" id="IPR021939">
    <property type="entry name" value="KN_motif"/>
</dbReference>
<feature type="repeat" description="ANK" evidence="4">
    <location>
        <begin position="776"/>
        <end position="798"/>
    </location>
</feature>
<dbReference type="Gene3D" id="1.25.40.20">
    <property type="entry name" value="Ankyrin repeat-containing domain"/>
    <property type="match status" value="1"/>
</dbReference>
<evidence type="ECO:0000256" key="4">
    <source>
        <dbReference type="PROSITE-ProRule" id="PRU00023"/>
    </source>
</evidence>
<feature type="compositionally biased region" description="Low complexity" evidence="6">
    <location>
        <begin position="955"/>
        <end position="965"/>
    </location>
</feature>
<evidence type="ECO:0008006" key="9">
    <source>
        <dbReference type="Google" id="ProtNLM"/>
    </source>
</evidence>
<feature type="repeat" description="ANK" evidence="4">
    <location>
        <begin position="848"/>
        <end position="880"/>
    </location>
</feature>
<dbReference type="PANTHER" id="PTHR24168">
    <property type="entry name" value="KN MOTIF AND ANKYRIN REPEAT DOMAIN-CONTAINING"/>
    <property type="match status" value="1"/>
</dbReference>
<dbReference type="InterPro" id="IPR047184">
    <property type="entry name" value="KANK1-4"/>
</dbReference>
<dbReference type="InterPro" id="IPR002110">
    <property type="entry name" value="Ankyrin_rpt"/>
</dbReference>
<dbReference type="GO" id="GO:0005856">
    <property type="term" value="C:cytoskeleton"/>
    <property type="evidence" value="ECO:0007669"/>
    <property type="project" value="TreeGrafter"/>
</dbReference>
<reference evidence="7" key="1">
    <citation type="submission" date="2022-01" db="EMBL/GenBank/DDBJ databases">
        <authorList>
            <person name="King R."/>
        </authorList>
    </citation>
    <scope>NUCLEOTIDE SEQUENCE</scope>
</reference>
<evidence type="ECO:0000256" key="3">
    <source>
        <dbReference type="ARBA" id="ARBA00023054"/>
    </source>
</evidence>
<dbReference type="PRINTS" id="PR01415">
    <property type="entry name" value="ANKYRIN"/>
</dbReference>
<proteinExistence type="predicted"/>
<protein>
    <recommendedName>
        <fullName evidence="9">KN motif and ankyrin repeat domain-containing protein 1</fullName>
    </recommendedName>
</protein>
<dbReference type="Proteomes" id="UP001153636">
    <property type="component" value="Chromosome 14"/>
</dbReference>
<dbReference type="Pfam" id="PF12075">
    <property type="entry name" value="KN_motif"/>
    <property type="match status" value="1"/>
</dbReference>
<dbReference type="Pfam" id="PF12796">
    <property type="entry name" value="Ank_2"/>
    <property type="match status" value="1"/>
</dbReference>
<dbReference type="SMART" id="SM00248">
    <property type="entry name" value="ANK"/>
    <property type="match status" value="4"/>
</dbReference>
<keyword evidence="3 5" id="KW-0175">Coiled coil</keyword>
<dbReference type="InterPro" id="IPR036770">
    <property type="entry name" value="Ankyrin_rpt-contain_sf"/>
</dbReference>
<dbReference type="OrthoDB" id="5406014at2759"/>
<keyword evidence="8" id="KW-1185">Reference proteome</keyword>
<dbReference type="EMBL" id="OV651826">
    <property type="protein sequence ID" value="CAH1103505.1"/>
    <property type="molecule type" value="Genomic_DNA"/>
</dbReference>
<evidence type="ECO:0000256" key="6">
    <source>
        <dbReference type="SAM" id="MobiDB-lite"/>
    </source>
</evidence>
<dbReference type="GO" id="GO:0005737">
    <property type="term" value="C:cytoplasm"/>
    <property type="evidence" value="ECO:0007669"/>
    <property type="project" value="TreeGrafter"/>
</dbReference>
<organism evidence="7 8">
    <name type="scientific">Psylliodes chrysocephalus</name>
    <dbReference type="NCBI Taxonomy" id="3402493"/>
    <lineage>
        <taxon>Eukaryota</taxon>
        <taxon>Metazoa</taxon>
        <taxon>Ecdysozoa</taxon>
        <taxon>Arthropoda</taxon>
        <taxon>Hexapoda</taxon>
        <taxon>Insecta</taxon>
        <taxon>Pterygota</taxon>
        <taxon>Neoptera</taxon>
        <taxon>Endopterygota</taxon>
        <taxon>Coleoptera</taxon>
        <taxon>Polyphaga</taxon>
        <taxon>Cucujiformia</taxon>
        <taxon>Chrysomeloidea</taxon>
        <taxon>Chrysomelidae</taxon>
        <taxon>Galerucinae</taxon>
        <taxon>Alticini</taxon>
        <taxon>Psylliodes</taxon>
    </lineage>
</organism>
<keyword evidence="2 4" id="KW-0040">ANK repeat</keyword>